<dbReference type="Pfam" id="PF01408">
    <property type="entry name" value="GFO_IDH_MocA"/>
    <property type="match status" value="1"/>
</dbReference>
<dbReference type="Proteomes" id="UP001501237">
    <property type="component" value="Unassembled WGS sequence"/>
</dbReference>
<gene>
    <name evidence="5" type="ORF">GCM10010468_43460</name>
</gene>
<evidence type="ECO:0000256" key="1">
    <source>
        <dbReference type="ARBA" id="ARBA00010928"/>
    </source>
</evidence>
<organism evidence="5 6">
    <name type="scientific">Actinocorallia longicatena</name>
    <dbReference type="NCBI Taxonomy" id="111803"/>
    <lineage>
        <taxon>Bacteria</taxon>
        <taxon>Bacillati</taxon>
        <taxon>Actinomycetota</taxon>
        <taxon>Actinomycetes</taxon>
        <taxon>Streptosporangiales</taxon>
        <taxon>Thermomonosporaceae</taxon>
        <taxon>Actinocorallia</taxon>
    </lineage>
</organism>
<keyword evidence="2" id="KW-0560">Oxidoreductase</keyword>
<proteinExistence type="inferred from homology"/>
<protein>
    <submittedName>
        <fullName evidence="5">Gfo/Idh/MocA family oxidoreductase</fullName>
    </submittedName>
</protein>
<comment type="similarity">
    <text evidence="1">Belongs to the Gfo/Idh/MocA family.</text>
</comment>
<evidence type="ECO:0000256" key="2">
    <source>
        <dbReference type="ARBA" id="ARBA00023002"/>
    </source>
</evidence>
<evidence type="ECO:0000259" key="4">
    <source>
        <dbReference type="Pfam" id="PF22725"/>
    </source>
</evidence>
<sequence length="319" mass="34082">MRIGVLGAARIAPAAIVKPAGSVEGVEVAAVAARDLTRAEAFAAKHGIPKAYGSYEQLLHEVDAVYIALPNALHAEWTLKAIEAGRHVLCEKPFTANAAEAAQVTDAAEASGVTVMEAFHYRYHPLAEKMLEVVGDLGNVESVETSLCFPLPRFGDIRYDLSLAGGATMDAGCYAIHCLRLLGPGLPKVVAAEAKLRSAGVDRAMRAEFAFPTGATGRITTSMWSWNVLGVNVKVVGSRGELKVVNYAMPHLFHRLSARVDRERWAERVPGEATYVHQLRAFAAAAGGDTKANLTPPADAIVTMSLIDDVYRAAGLRPR</sequence>
<dbReference type="InterPro" id="IPR055170">
    <property type="entry name" value="GFO_IDH_MocA-like_dom"/>
</dbReference>
<dbReference type="PANTHER" id="PTHR22604">
    <property type="entry name" value="OXIDOREDUCTASES"/>
    <property type="match status" value="1"/>
</dbReference>
<dbReference type="EMBL" id="BAAAUV010000010">
    <property type="protein sequence ID" value="GAA3219422.1"/>
    <property type="molecule type" value="Genomic_DNA"/>
</dbReference>
<dbReference type="SUPFAM" id="SSF51735">
    <property type="entry name" value="NAD(P)-binding Rossmann-fold domains"/>
    <property type="match status" value="1"/>
</dbReference>
<keyword evidence="6" id="KW-1185">Reference proteome</keyword>
<dbReference type="Pfam" id="PF22725">
    <property type="entry name" value="GFO_IDH_MocA_C3"/>
    <property type="match status" value="1"/>
</dbReference>
<dbReference type="InterPro" id="IPR036291">
    <property type="entry name" value="NAD(P)-bd_dom_sf"/>
</dbReference>
<dbReference type="InterPro" id="IPR000683">
    <property type="entry name" value="Gfo/Idh/MocA-like_OxRdtase_N"/>
</dbReference>
<dbReference type="InterPro" id="IPR050984">
    <property type="entry name" value="Gfo/Idh/MocA_domain"/>
</dbReference>
<reference evidence="6" key="1">
    <citation type="journal article" date="2019" name="Int. J. Syst. Evol. Microbiol.">
        <title>The Global Catalogue of Microorganisms (GCM) 10K type strain sequencing project: providing services to taxonomists for standard genome sequencing and annotation.</title>
        <authorList>
            <consortium name="The Broad Institute Genomics Platform"/>
            <consortium name="The Broad Institute Genome Sequencing Center for Infectious Disease"/>
            <person name="Wu L."/>
            <person name="Ma J."/>
        </authorList>
    </citation>
    <scope>NUCLEOTIDE SEQUENCE [LARGE SCALE GENOMIC DNA]</scope>
    <source>
        <strain evidence="6">JCM 9377</strain>
    </source>
</reference>
<comment type="caution">
    <text evidence="5">The sequence shown here is derived from an EMBL/GenBank/DDBJ whole genome shotgun (WGS) entry which is preliminary data.</text>
</comment>
<dbReference type="RefSeq" id="WP_344831208.1">
    <property type="nucleotide sequence ID" value="NZ_BAAAUV010000010.1"/>
</dbReference>
<dbReference type="Gene3D" id="3.40.50.720">
    <property type="entry name" value="NAD(P)-binding Rossmann-like Domain"/>
    <property type="match status" value="1"/>
</dbReference>
<dbReference type="Gene3D" id="3.30.360.10">
    <property type="entry name" value="Dihydrodipicolinate Reductase, domain 2"/>
    <property type="match status" value="1"/>
</dbReference>
<feature type="domain" description="Gfo/Idh/MocA-like oxidoreductase N-terminal" evidence="3">
    <location>
        <begin position="1"/>
        <end position="118"/>
    </location>
</feature>
<evidence type="ECO:0000259" key="3">
    <source>
        <dbReference type="Pfam" id="PF01408"/>
    </source>
</evidence>
<feature type="domain" description="GFO/IDH/MocA-like oxidoreductase" evidence="4">
    <location>
        <begin position="135"/>
        <end position="242"/>
    </location>
</feature>
<accession>A0ABP6QCC9</accession>
<name>A0ABP6QCC9_9ACTN</name>
<evidence type="ECO:0000313" key="5">
    <source>
        <dbReference type="EMBL" id="GAA3219422.1"/>
    </source>
</evidence>
<evidence type="ECO:0000313" key="6">
    <source>
        <dbReference type="Proteomes" id="UP001501237"/>
    </source>
</evidence>
<dbReference type="SUPFAM" id="SSF55347">
    <property type="entry name" value="Glyceraldehyde-3-phosphate dehydrogenase-like, C-terminal domain"/>
    <property type="match status" value="1"/>
</dbReference>
<dbReference type="PANTHER" id="PTHR22604:SF105">
    <property type="entry name" value="TRANS-1,2-DIHYDROBENZENE-1,2-DIOL DEHYDROGENASE"/>
    <property type="match status" value="1"/>
</dbReference>